<dbReference type="PANTHER" id="PTHR30037:SF3">
    <property type="entry name" value="BLR0857 PROTEIN"/>
    <property type="match status" value="1"/>
</dbReference>
<accession>A0A7S9LRH9</accession>
<dbReference type="RefSeq" id="WP_196102859.1">
    <property type="nucleotide sequence ID" value="NZ_CP064942.1"/>
</dbReference>
<dbReference type="InterPro" id="IPR052891">
    <property type="entry name" value="DNA-3mA_glycosylase"/>
</dbReference>
<evidence type="ECO:0000313" key="2">
    <source>
        <dbReference type="Proteomes" id="UP000594800"/>
    </source>
</evidence>
<dbReference type="InterPro" id="IPR005019">
    <property type="entry name" value="Adenine_glyco"/>
</dbReference>
<reference evidence="1 2" key="1">
    <citation type="submission" date="2020-11" db="EMBL/GenBank/DDBJ databases">
        <title>Description of Pontivivens ytuae sp. nov. isolated from deep sea sediment of Mariana Trench.</title>
        <authorList>
            <person name="Wang Z."/>
            <person name="Sun Q.-L."/>
            <person name="Xu X.-D."/>
            <person name="Tang Y.-Z."/>
            <person name="Zhang J."/>
        </authorList>
    </citation>
    <scope>NUCLEOTIDE SEQUENCE [LARGE SCALE GENOMIC DNA]</scope>
    <source>
        <strain evidence="1 2">MT2928</strain>
    </source>
</reference>
<keyword evidence="2" id="KW-1185">Reference proteome</keyword>
<dbReference type="InterPro" id="IPR011257">
    <property type="entry name" value="DNA_glycosylase"/>
</dbReference>
<dbReference type="GO" id="GO:0008725">
    <property type="term" value="F:DNA-3-methyladenine glycosylase activity"/>
    <property type="evidence" value="ECO:0007669"/>
    <property type="project" value="InterPro"/>
</dbReference>
<protein>
    <submittedName>
        <fullName evidence="1">DNA-3-methyladenine glycosylase I</fullName>
    </submittedName>
</protein>
<dbReference type="Pfam" id="PF03352">
    <property type="entry name" value="Adenine_glyco"/>
    <property type="match status" value="1"/>
</dbReference>
<dbReference type="PANTHER" id="PTHR30037">
    <property type="entry name" value="DNA-3-METHYLADENINE GLYCOSYLASE 1"/>
    <property type="match status" value="1"/>
</dbReference>
<dbReference type="AlphaFoldDB" id="A0A7S9LRH9"/>
<dbReference type="KEGG" id="poz:I0K15_18000"/>
<gene>
    <name evidence="1" type="ORF">I0K15_18000</name>
</gene>
<proteinExistence type="predicted"/>
<dbReference type="SUPFAM" id="SSF48150">
    <property type="entry name" value="DNA-glycosylase"/>
    <property type="match status" value="1"/>
</dbReference>
<dbReference type="GO" id="GO:0006284">
    <property type="term" value="P:base-excision repair"/>
    <property type="evidence" value="ECO:0007669"/>
    <property type="project" value="InterPro"/>
</dbReference>
<sequence length="223" mass="24567">MRTYDQIFALAAERQGGAEALEAKLTKPMPQAELEAVPDDRWLSAMTRAIFQAGFNWKVVDSMWPGFETAFRGFDVGHCAMMSDERLEELTSDTSIVRHGAKIRAVRENAAFLQELAQEHGQPAGVVIARWPAEDYVGLLAMLKKRGTRLGGTTAQYMLRFMGRDSFILAQDVVARLEAEGVIDGPATSQKAQRAIQAAFNEWAAQSGRSLTEISRTLAMSIG</sequence>
<dbReference type="Proteomes" id="UP000594800">
    <property type="component" value="Chromosome"/>
</dbReference>
<dbReference type="EMBL" id="CP064942">
    <property type="protein sequence ID" value="QPH53650.1"/>
    <property type="molecule type" value="Genomic_DNA"/>
</dbReference>
<dbReference type="Gene3D" id="1.10.340.30">
    <property type="entry name" value="Hypothetical protein, domain 2"/>
    <property type="match status" value="1"/>
</dbReference>
<organism evidence="1 2">
    <name type="scientific">Pontivivens ytuae</name>
    <dbReference type="NCBI Taxonomy" id="2789856"/>
    <lineage>
        <taxon>Bacteria</taxon>
        <taxon>Pseudomonadati</taxon>
        <taxon>Pseudomonadota</taxon>
        <taxon>Alphaproteobacteria</taxon>
        <taxon>Rhodobacterales</taxon>
        <taxon>Paracoccaceae</taxon>
        <taxon>Pontivivens</taxon>
    </lineage>
</organism>
<evidence type="ECO:0000313" key="1">
    <source>
        <dbReference type="EMBL" id="QPH53650.1"/>
    </source>
</evidence>
<name>A0A7S9LRH9_9RHOB</name>